<evidence type="ECO:0000313" key="6">
    <source>
        <dbReference type="Proteomes" id="UP000053558"/>
    </source>
</evidence>
<dbReference type="PROSITE" id="PS51016">
    <property type="entry name" value="MYTH4"/>
    <property type="match status" value="1"/>
</dbReference>
<feature type="compositionally biased region" description="Low complexity" evidence="1">
    <location>
        <begin position="209"/>
        <end position="229"/>
    </location>
</feature>
<dbReference type="Pfam" id="PF00620">
    <property type="entry name" value="RhoGAP"/>
    <property type="match status" value="1"/>
</dbReference>
<dbReference type="OMA" id="DEMYNDC"/>
<dbReference type="InterPro" id="IPR008936">
    <property type="entry name" value="Rho_GTPase_activation_prot"/>
</dbReference>
<dbReference type="GO" id="GO:0005737">
    <property type="term" value="C:cytoplasm"/>
    <property type="evidence" value="ECO:0007669"/>
    <property type="project" value="TreeGrafter"/>
</dbReference>
<dbReference type="GeneID" id="19199557"/>
<protein>
    <submittedName>
        <fullName evidence="5">RhoGAP-domain-containing protein</fullName>
    </submittedName>
</protein>
<evidence type="ECO:0000256" key="1">
    <source>
        <dbReference type="SAM" id="MobiDB-lite"/>
    </source>
</evidence>
<feature type="region of interest" description="Disordered" evidence="1">
    <location>
        <begin position="1"/>
        <end position="52"/>
    </location>
</feature>
<keyword evidence="6" id="KW-1185">Reference proteome</keyword>
<dbReference type="Pfam" id="PF00784">
    <property type="entry name" value="MyTH4"/>
    <property type="match status" value="1"/>
</dbReference>
<dbReference type="PANTHER" id="PTHR45876:SF8">
    <property type="entry name" value="FI04035P"/>
    <property type="match status" value="1"/>
</dbReference>
<feature type="compositionally biased region" description="Polar residues" evidence="1">
    <location>
        <begin position="561"/>
        <end position="577"/>
    </location>
</feature>
<proteinExistence type="predicted"/>
<feature type="compositionally biased region" description="Low complexity" evidence="1">
    <location>
        <begin position="284"/>
        <end position="330"/>
    </location>
</feature>
<feature type="compositionally biased region" description="Polar residues" evidence="1">
    <location>
        <begin position="448"/>
        <end position="474"/>
    </location>
</feature>
<accession>A0A5M3MU65</accession>
<dbReference type="InterPro" id="IPR038185">
    <property type="entry name" value="MyTH4_dom_sf"/>
</dbReference>
<dbReference type="SMART" id="SM00324">
    <property type="entry name" value="RhoGAP"/>
    <property type="match status" value="1"/>
</dbReference>
<dbReference type="GO" id="GO:0007165">
    <property type="term" value="P:signal transduction"/>
    <property type="evidence" value="ECO:0007669"/>
    <property type="project" value="InterPro"/>
</dbReference>
<sequence length="1043" mass="112181">MTSTATLSSPPPQVSINGEPIPPSPRTSINLPPTPTQSQSQIHPQPSPRTQARNIAHIPPASSRPLAKHSSAWGANFWTTLVDPQTGNHFFACPATGQVSWDPPAGTFVLPPSPDGEWWELSDPTRGGLPYYYHTRTGETVWERPTAIENGDAPFVIPLGIVQQTALGKRLSLIGIDENDPSPTKGAPPARHPTVRRTRSAANEQAQASPPRISTSTRASSSPGGSPSPTLRQVNSTARERNRLRANRLSPIPGSAASSDGDPMARLEEQYLDEDDDGFVTEMTTSPTSPTSPISKRSSSSTMSKSLRARSSASTVSSGTKPSPKTTPTKQQNGTGTVRRESISRARSHSCANRDNSLGAAVESLVQAAASDSGHGTGTIRSQKGGGVSWASSKGRGSHEREREQGRKSGGGGIAMPFSGKPNAYKPRSSTTDSGRKSAEKAEKRPSMQAQVRSSTLGPRPSQSSMRRQPQALSPTRGEFGALSPLRYANGLGDETAGPERSASTPPGAGGMRGGGTISGKSISAPVFDKEATLKMSPLKNRAPGKPIPIPPVPSSYSPPRNMTGSTQSLSSSTRGHSNGHHGAAPHPSLPVELVTDIQKFADSDFARRYFKTHHTGFIFRRRVPVEEMMTWQKHALSSGLLEHQRKLSTDAIRIFKVIQLIMGDRDRGTSHPTSSTGSLQASSIVEEERWLITQGLTHGELRDEIYCQVMKQLNGNPTPESVFRGWQLLCVLLVSFPPSKDFEDPLRAFLTSHTAQKEARADLMAKHCLRRLAAIVRKGPRGKPLSTAEIAAAADAAFAQCTFGESLEGSMQLQAESYPDERVPVVLPFLANGILLLGGTRAEGIFRVPGDNDTVAGLRLRLDTGRYTVEGVDDPHVLASLLKLWLRELLDPLVPAEMYNECITAAMPASKAAAAPGPTVLPAVLATSSAAAVAADPRACVDIVRRLPDVNRRVLLFVVSFLQMFLEEKVCRVTKMTSANLALVMAPNLLRCPSENMAVVFVNAQYEQIFVHTLLLHLKCDEIDPDYVPTHGLDAPEPLRRR</sequence>
<dbReference type="GO" id="GO:0005096">
    <property type="term" value="F:GTPase activator activity"/>
    <property type="evidence" value="ECO:0007669"/>
    <property type="project" value="TreeGrafter"/>
</dbReference>
<dbReference type="CDD" id="cd00201">
    <property type="entry name" value="WW"/>
    <property type="match status" value="1"/>
</dbReference>
<dbReference type="OrthoDB" id="437889at2759"/>
<feature type="domain" description="Rho-GAP" evidence="3">
    <location>
        <begin position="806"/>
        <end position="1023"/>
    </location>
</feature>
<feature type="domain" description="WW" evidence="2">
    <location>
        <begin position="113"/>
        <end position="147"/>
    </location>
</feature>
<dbReference type="Gene3D" id="2.20.70.10">
    <property type="match status" value="1"/>
</dbReference>
<dbReference type="Gene3D" id="1.25.40.530">
    <property type="entry name" value="MyTH4 domain"/>
    <property type="match status" value="1"/>
</dbReference>
<evidence type="ECO:0000259" key="3">
    <source>
        <dbReference type="PROSITE" id="PS50238"/>
    </source>
</evidence>
<organism evidence="5 6">
    <name type="scientific">Coniophora puteana (strain RWD-64-598)</name>
    <name type="common">Brown rot fungus</name>
    <dbReference type="NCBI Taxonomy" id="741705"/>
    <lineage>
        <taxon>Eukaryota</taxon>
        <taxon>Fungi</taxon>
        <taxon>Dikarya</taxon>
        <taxon>Basidiomycota</taxon>
        <taxon>Agaricomycotina</taxon>
        <taxon>Agaricomycetes</taxon>
        <taxon>Agaricomycetidae</taxon>
        <taxon>Boletales</taxon>
        <taxon>Coniophorineae</taxon>
        <taxon>Coniophoraceae</taxon>
        <taxon>Coniophora</taxon>
    </lineage>
</organism>
<dbReference type="PROSITE" id="PS50020">
    <property type="entry name" value="WW_DOMAIN_2"/>
    <property type="match status" value="1"/>
</dbReference>
<reference evidence="6" key="1">
    <citation type="journal article" date="2012" name="Science">
        <title>The Paleozoic origin of enzymatic lignin decomposition reconstructed from 31 fungal genomes.</title>
        <authorList>
            <person name="Floudas D."/>
            <person name="Binder M."/>
            <person name="Riley R."/>
            <person name="Barry K."/>
            <person name="Blanchette R.A."/>
            <person name="Henrissat B."/>
            <person name="Martinez A.T."/>
            <person name="Otillar R."/>
            <person name="Spatafora J.W."/>
            <person name="Yadav J.S."/>
            <person name="Aerts A."/>
            <person name="Benoit I."/>
            <person name="Boyd A."/>
            <person name="Carlson A."/>
            <person name="Copeland A."/>
            <person name="Coutinho P.M."/>
            <person name="de Vries R.P."/>
            <person name="Ferreira P."/>
            <person name="Findley K."/>
            <person name="Foster B."/>
            <person name="Gaskell J."/>
            <person name="Glotzer D."/>
            <person name="Gorecki P."/>
            <person name="Heitman J."/>
            <person name="Hesse C."/>
            <person name="Hori C."/>
            <person name="Igarashi K."/>
            <person name="Jurgens J.A."/>
            <person name="Kallen N."/>
            <person name="Kersten P."/>
            <person name="Kohler A."/>
            <person name="Kuees U."/>
            <person name="Kumar T.K.A."/>
            <person name="Kuo A."/>
            <person name="LaButti K."/>
            <person name="Larrondo L.F."/>
            <person name="Lindquist E."/>
            <person name="Ling A."/>
            <person name="Lombard V."/>
            <person name="Lucas S."/>
            <person name="Lundell T."/>
            <person name="Martin R."/>
            <person name="McLaughlin D.J."/>
            <person name="Morgenstern I."/>
            <person name="Morin E."/>
            <person name="Murat C."/>
            <person name="Nagy L.G."/>
            <person name="Nolan M."/>
            <person name="Ohm R.A."/>
            <person name="Patyshakuliyeva A."/>
            <person name="Rokas A."/>
            <person name="Ruiz-Duenas F.J."/>
            <person name="Sabat G."/>
            <person name="Salamov A."/>
            <person name="Samejima M."/>
            <person name="Schmutz J."/>
            <person name="Slot J.C."/>
            <person name="St John F."/>
            <person name="Stenlid J."/>
            <person name="Sun H."/>
            <person name="Sun S."/>
            <person name="Syed K."/>
            <person name="Tsang A."/>
            <person name="Wiebenga A."/>
            <person name="Young D."/>
            <person name="Pisabarro A."/>
            <person name="Eastwood D.C."/>
            <person name="Martin F."/>
            <person name="Cullen D."/>
            <person name="Grigoriev I.V."/>
            <person name="Hibbett D.S."/>
        </authorList>
    </citation>
    <scope>NUCLEOTIDE SEQUENCE [LARGE SCALE GENOMIC DNA]</scope>
    <source>
        <strain evidence="6">RWD-64-598 SS2</strain>
    </source>
</reference>
<dbReference type="KEGG" id="cput:CONPUDRAFT_120628"/>
<feature type="domain" description="MyTH4" evidence="4">
    <location>
        <begin position="632"/>
        <end position="795"/>
    </location>
</feature>
<feature type="compositionally biased region" description="Acidic residues" evidence="1">
    <location>
        <begin position="270"/>
        <end position="279"/>
    </location>
</feature>
<name>A0A5M3MU65_CONPW</name>
<evidence type="ECO:0000259" key="2">
    <source>
        <dbReference type="PROSITE" id="PS50020"/>
    </source>
</evidence>
<dbReference type="InterPro" id="IPR036020">
    <property type="entry name" value="WW_dom_sf"/>
</dbReference>
<dbReference type="EMBL" id="JH711576">
    <property type="protein sequence ID" value="EIW82547.1"/>
    <property type="molecule type" value="Genomic_DNA"/>
</dbReference>
<feature type="compositionally biased region" description="Basic and acidic residues" evidence="1">
    <location>
        <begin position="397"/>
        <end position="407"/>
    </location>
</feature>
<feature type="region of interest" description="Disordered" evidence="1">
    <location>
        <begin position="175"/>
        <end position="352"/>
    </location>
</feature>
<evidence type="ECO:0000259" key="4">
    <source>
        <dbReference type="PROSITE" id="PS51016"/>
    </source>
</evidence>
<feature type="compositionally biased region" description="Gly residues" evidence="1">
    <location>
        <begin position="508"/>
        <end position="518"/>
    </location>
</feature>
<dbReference type="InterPro" id="IPR001202">
    <property type="entry name" value="WW_dom"/>
</dbReference>
<dbReference type="InterPro" id="IPR000857">
    <property type="entry name" value="MyTH4_dom"/>
</dbReference>
<dbReference type="InterPro" id="IPR000198">
    <property type="entry name" value="RhoGAP_dom"/>
</dbReference>
<gene>
    <name evidence="5" type="ORF">CONPUDRAFT_120628</name>
</gene>
<dbReference type="Proteomes" id="UP000053558">
    <property type="component" value="Unassembled WGS sequence"/>
</dbReference>
<dbReference type="RefSeq" id="XP_007766586.1">
    <property type="nucleotide sequence ID" value="XM_007768396.1"/>
</dbReference>
<dbReference type="SUPFAM" id="SSF48350">
    <property type="entry name" value="GTPase activation domain, GAP"/>
    <property type="match status" value="1"/>
</dbReference>
<dbReference type="SUPFAM" id="SSF51045">
    <property type="entry name" value="WW domain"/>
    <property type="match status" value="1"/>
</dbReference>
<evidence type="ECO:0000313" key="5">
    <source>
        <dbReference type="EMBL" id="EIW82547.1"/>
    </source>
</evidence>
<dbReference type="SMART" id="SM00139">
    <property type="entry name" value="MyTH4"/>
    <property type="match status" value="1"/>
</dbReference>
<dbReference type="AlphaFoldDB" id="A0A5M3MU65"/>
<comment type="caution">
    <text evidence="5">The sequence shown here is derived from an EMBL/GenBank/DDBJ whole genome shotgun (WGS) entry which is preliminary data.</text>
</comment>
<dbReference type="GO" id="GO:0005856">
    <property type="term" value="C:cytoskeleton"/>
    <property type="evidence" value="ECO:0007669"/>
    <property type="project" value="InterPro"/>
</dbReference>
<feature type="region of interest" description="Disordered" evidence="1">
    <location>
        <begin position="371"/>
        <end position="523"/>
    </location>
</feature>
<dbReference type="Gene3D" id="1.10.555.10">
    <property type="entry name" value="Rho GTPase activation protein"/>
    <property type="match status" value="1"/>
</dbReference>
<dbReference type="PANTHER" id="PTHR45876">
    <property type="entry name" value="FI04035P"/>
    <property type="match status" value="1"/>
</dbReference>
<feature type="compositionally biased region" description="Basic and acidic residues" evidence="1">
    <location>
        <begin position="434"/>
        <end position="446"/>
    </location>
</feature>
<dbReference type="PROSITE" id="PS50238">
    <property type="entry name" value="RHOGAP"/>
    <property type="match status" value="1"/>
</dbReference>
<feature type="region of interest" description="Disordered" evidence="1">
    <location>
        <begin position="536"/>
        <end position="588"/>
    </location>
</feature>